<evidence type="ECO:0008006" key="8">
    <source>
        <dbReference type="Google" id="ProtNLM"/>
    </source>
</evidence>
<evidence type="ECO:0000313" key="7">
    <source>
        <dbReference type="Proteomes" id="UP000215771"/>
    </source>
</evidence>
<dbReference type="RefSeq" id="WP_095275195.1">
    <property type="nucleotide sequence ID" value="NZ_CP047655.1"/>
</dbReference>
<protein>
    <recommendedName>
        <fullName evidence="8">Serine protease</fullName>
    </recommendedName>
</protein>
<dbReference type="GO" id="GO:0009403">
    <property type="term" value="P:toxin biosynthetic process"/>
    <property type="evidence" value="ECO:0007669"/>
    <property type="project" value="InterPro"/>
</dbReference>
<dbReference type="Proteomes" id="UP000215771">
    <property type="component" value="Unassembled WGS sequence"/>
</dbReference>
<dbReference type="Pfam" id="PF02674">
    <property type="entry name" value="Colicin_V"/>
    <property type="match status" value="1"/>
</dbReference>
<feature type="transmembrane region" description="Helical" evidence="5">
    <location>
        <begin position="6"/>
        <end position="23"/>
    </location>
</feature>
<dbReference type="GO" id="GO:0006508">
    <property type="term" value="P:proteolysis"/>
    <property type="evidence" value="ECO:0007669"/>
    <property type="project" value="InterPro"/>
</dbReference>
<sequence>MTGSAIVDLVAAILVVGSFAAGWRRGVLASVFIAVGSVAGLIVGLLAAAYTLDFFSGRGLRVIIFLAVVVFFVGLGNLAGSAIGDALRGAQRWRPMRTLDSVAGALLQALAMSLALWLVSIPLVSALPEQQGAALRDSRVLRGIDAATPDAWAQLPAKAAALLHDTGLPPLVSPLSADAKREVDAPDESVVTGDLVDRVRPSVVHVVGDSETCHHRLMGSGFVIADGYVLTNAHVVAGTQLVNLDTVLGVKHADVVLYDPEVDIAVLHAPELGLPELTWAPRELKSGDDAVVMGFPESGPFEADAVRVRTQLELSGPDIYATGRVERGAYTIRGDIRQGNSGGPMFTPEGQVAGMIFGTDVDVADTGYALTGTQLREVIGNVERLTDPVDTQTCAV</sequence>
<keyword evidence="2 5" id="KW-0812">Transmembrane</keyword>
<dbReference type="NCBIfam" id="NF033740">
    <property type="entry name" value="MarP_fam_protase"/>
    <property type="match status" value="1"/>
</dbReference>
<evidence type="ECO:0000256" key="1">
    <source>
        <dbReference type="ARBA" id="ARBA00004141"/>
    </source>
</evidence>
<evidence type="ECO:0000256" key="3">
    <source>
        <dbReference type="ARBA" id="ARBA00022989"/>
    </source>
</evidence>
<feature type="transmembrane region" description="Helical" evidence="5">
    <location>
        <begin position="105"/>
        <end position="127"/>
    </location>
</feature>
<name>A0A269PGX3_9CORY</name>
<dbReference type="PANTHER" id="PTHR43019">
    <property type="entry name" value="SERINE ENDOPROTEASE DEGS"/>
    <property type="match status" value="1"/>
</dbReference>
<dbReference type="InterPro" id="IPR009003">
    <property type="entry name" value="Peptidase_S1_PA"/>
</dbReference>
<accession>A0A269PGX3</accession>
<gene>
    <name evidence="6" type="ORF">CIG21_00695</name>
</gene>
<evidence type="ECO:0000256" key="2">
    <source>
        <dbReference type="ARBA" id="ARBA00022692"/>
    </source>
</evidence>
<dbReference type="EMBL" id="NQMQ01000001">
    <property type="protein sequence ID" value="PAJ71284.1"/>
    <property type="molecule type" value="Genomic_DNA"/>
</dbReference>
<dbReference type="AlphaFoldDB" id="A0A269PGX3"/>
<evidence type="ECO:0000256" key="5">
    <source>
        <dbReference type="SAM" id="Phobius"/>
    </source>
</evidence>
<reference evidence="6 7" key="1">
    <citation type="submission" date="2017-08" db="EMBL/GenBank/DDBJ databases">
        <authorList>
            <person name="de Groot N.N."/>
        </authorList>
    </citation>
    <scope>NUCLEOTIDE SEQUENCE [LARGE SCALE GENOMIC DNA]</scope>
    <source>
        <strain evidence="6 7">NBT06-6</strain>
    </source>
</reference>
<feature type="transmembrane region" description="Helical" evidence="5">
    <location>
        <begin position="62"/>
        <end position="84"/>
    </location>
</feature>
<dbReference type="InterPro" id="IPR047680">
    <property type="entry name" value="MarP-like"/>
</dbReference>
<dbReference type="InterPro" id="IPR043504">
    <property type="entry name" value="Peptidase_S1_PA_chymotrypsin"/>
</dbReference>
<feature type="transmembrane region" description="Helical" evidence="5">
    <location>
        <begin position="30"/>
        <end position="50"/>
    </location>
</feature>
<dbReference type="InterPro" id="IPR001940">
    <property type="entry name" value="Peptidase_S1C"/>
</dbReference>
<dbReference type="Gene3D" id="2.40.10.10">
    <property type="entry name" value="Trypsin-like serine proteases"/>
    <property type="match status" value="2"/>
</dbReference>
<dbReference type="InterPro" id="IPR003825">
    <property type="entry name" value="Colicin-V_CvpA"/>
</dbReference>
<keyword evidence="4 5" id="KW-0472">Membrane</keyword>
<dbReference type="PANTHER" id="PTHR43019:SF23">
    <property type="entry name" value="PROTEASE DO-LIKE 5, CHLOROPLASTIC"/>
    <property type="match status" value="1"/>
</dbReference>
<dbReference type="PRINTS" id="PR00834">
    <property type="entry name" value="PROTEASES2C"/>
</dbReference>
<evidence type="ECO:0000256" key="4">
    <source>
        <dbReference type="ARBA" id="ARBA00023136"/>
    </source>
</evidence>
<comment type="caution">
    <text evidence="6">The sequence shown here is derived from an EMBL/GenBank/DDBJ whole genome shotgun (WGS) entry which is preliminary data.</text>
</comment>
<proteinExistence type="predicted"/>
<evidence type="ECO:0000313" key="6">
    <source>
        <dbReference type="EMBL" id="PAJ71284.1"/>
    </source>
</evidence>
<keyword evidence="3 5" id="KW-1133">Transmembrane helix</keyword>
<dbReference type="SUPFAM" id="SSF50494">
    <property type="entry name" value="Trypsin-like serine proteases"/>
    <property type="match status" value="1"/>
</dbReference>
<dbReference type="Pfam" id="PF13365">
    <property type="entry name" value="Trypsin_2"/>
    <property type="match status" value="1"/>
</dbReference>
<dbReference type="GO" id="GO:0004252">
    <property type="term" value="F:serine-type endopeptidase activity"/>
    <property type="evidence" value="ECO:0007669"/>
    <property type="project" value="InterPro"/>
</dbReference>
<dbReference type="GO" id="GO:0016020">
    <property type="term" value="C:membrane"/>
    <property type="evidence" value="ECO:0007669"/>
    <property type="project" value="UniProtKB-SubCell"/>
</dbReference>
<comment type="subcellular location">
    <subcellularLocation>
        <location evidence="1">Membrane</location>
        <topology evidence="1">Multi-pass membrane protein</topology>
    </subcellularLocation>
</comment>
<organism evidence="6 7">
    <name type="scientific">Corynebacterium hadale</name>
    <dbReference type="NCBI Taxonomy" id="2026255"/>
    <lineage>
        <taxon>Bacteria</taxon>
        <taxon>Bacillati</taxon>
        <taxon>Actinomycetota</taxon>
        <taxon>Actinomycetes</taxon>
        <taxon>Mycobacteriales</taxon>
        <taxon>Corynebacteriaceae</taxon>
        <taxon>Corynebacterium</taxon>
    </lineage>
</organism>